<protein>
    <submittedName>
        <fullName evidence="1">Uncharacterized protein</fullName>
    </submittedName>
</protein>
<reference evidence="1 2" key="1">
    <citation type="submission" date="2016-04" db="EMBL/GenBank/DDBJ databases">
        <title>A degradative enzymes factory behind the ericoid mycorrhizal symbiosis.</title>
        <authorList>
            <consortium name="DOE Joint Genome Institute"/>
            <person name="Martino E."/>
            <person name="Morin E."/>
            <person name="Grelet G."/>
            <person name="Kuo A."/>
            <person name="Kohler A."/>
            <person name="Daghino S."/>
            <person name="Barry K."/>
            <person name="Choi C."/>
            <person name="Cichocki N."/>
            <person name="Clum A."/>
            <person name="Copeland A."/>
            <person name="Hainaut M."/>
            <person name="Haridas S."/>
            <person name="Labutti K."/>
            <person name="Lindquist E."/>
            <person name="Lipzen A."/>
            <person name="Khouja H.-R."/>
            <person name="Murat C."/>
            <person name="Ohm R."/>
            <person name="Olson A."/>
            <person name="Spatafora J."/>
            <person name="Veneault-Fourrey C."/>
            <person name="Henrissat B."/>
            <person name="Grigoriev I."/>
            <person name="Martin F."/>
            <person name="Perotto S."/>
        </authorList>
    </citation>
    <scope>NUCLEOTIDE SEQUENCE [LARGE SCALE GENOMIC DNA]</scope>
    <source>
        <strain evidence="1 2">E</strain>
    </source>
</reference>
<sequence length="240" mass="26672">MDHDDKISIRLAIEVQRCTNGYDLNLLQVNGHLCLSRKSKVSCCGDGPSGLVNLTSRTTYAVWNSELQKIVAGVPDPSQIRWRSRLRMMWNETRLNKLLNALRATSNSWLITYTDTLSEIKLMLQQKDLIGTSIHATRSLRSENPIIRVATSVNVTDSKTGSICSSDTASIVAPSDLELGFDDIIINSQTYGRLLAQAQAKSRIESLEELDDLIDFANDDTVREEESSVFGLPEALRGLD</sequence>
<dbReference type="RefSeq" id="XP_024728362.1">
    <property type="nucleotide sequence ID" value="XM_024884041.1"/>
</dbReference>
<name>A0A2J6SL11_9HELO</name>
<keyword evidence="2" id="KW-1185">Reference proteome</keyword>
<dbReference type="AlphaFoldDB" id="A0A2J6SL11"/>
<dbReference type="EMBL" id="KZ613912">
    <property type="protein sequence ID" value="PMD51458.1"/>
    <property type="molecule type" value="Genomic_DNA"/>
</dbReference>
<accession>A0A2J6SL11</accession>
<proteinExistence type="predicted"/>
<dbReference type="OrthoDB" id="5365701at2759"/>
<dbReference type="GeneID" id="36592118"/>
<evidence type="ECO:0000313" key="2">
    <source>
        <dbReference type="Proteomes" id="UP000235371"/>
    </source>
</evidence>
<evidence type="ECO:0000313" key="1">
    <source>
        <dbReference type="EMBL" id="PMD51458.1"/>
    </source>
</evidence>
<dbReference type="InParanoid" id="A0A2J6SL11"/>
<gene>
    <name evidence="1" type="ORF">K444DRAFT_636751</name>
</gene>
<organism evidence="1 2">
    <name type="scientific">Hyaloscypha bicolor E</name>
    <dbReference type="NCBI Taxonomy" id="1095630"/>
    <lineage>
        <taxon>Eukaryota</taxon>
        <taxon>Fungi</taxon>
        <taxon>Dikarya</taxon>
        <taxon>Ascomycota</taxon>
        <taxon>Pezizomycotina</taxon>
        <taxon>Leotiomycetes</taxon>
        <taxon>Helotiales</taxon>
        <taxon>Hyaloscyphaceae</taxon>
        <taxon>Hyaloscypha</taxon>
        <taxon>Hyaloscypha bicolor</taxon>
    </lineage>
</organism>
<dbReference type="Proteomes" id="UP000235371">
    <property type="component" value="Unassembled WGS sequence"/>
</dbReference>